<dbReference type="AlphaFoldDB" id="A0A2J4QLS8"/>
<organism evidence="2 3">
    <name type="scientific">Klebsiella michiganensis</name>
    <dbReference type="NCBI Taxonomy" id="1134687"/>
    <lineage>
        <taxon>Bacteria</taxon>
        <taxon>Pseudomonadati</taxon>
        <taxon>Pseudomonadota</taxon>
        <taxon>Gammaproteobacteria</taxon>
        <taxon>Enterobacterales</taxon>
        <taxon>Enterobacteriaceae</taxon>
        <taxon>Klebsiella/Raoultella group</taxon>
        <taxon>Klebsiella</taxon>
    </lineage>
</organism>
<dbReference type="EMBL" id="PIDS01000845">
    <property type="protein sequence ID" value="PLL32031.1"/>
    <property type="molecule type" value="Genomic_DNA"/>
</dbReference>
<name>A0A2J4QLS8_9ENTR</name>
<dbReference type="PANTHER" id="PTHR36121:SF1">
    <property type="entry name" value="PROTEIN SXY"/>
    <property type="match status" value="1"/>
</dbReference>
<reference evidence="2 3" key="1">
    <citation type="submission" date="2017-11" db="EMBL/GenBank/DDBJ databases">
        <authorList>
            <person name="Han C.G."/>
        </authorList>
    </citation>
    <scope>NUCLEOTIDE SEQUENCE [LARGE SCALE GENOMIC DNA]</scope>
    <source>
        <strain evidence="2 3">A11</strain>
    </source>
</reference>
<reference evidence="2 3" key="2">
    <citation type="submission" date="2018-01" db="EMBL/GenBank/DDBJ databases">
        <title>Genomic study of Klebsiella pneumoniae.</title>
        <authorList>
            <person name="Yang Y."/>
            <person name="Bicalho R."/>
        </authorList>
    </citation>
    <scope>NUCLEOTIDE SEQUENCE [LARGE SCALE GENOMIC DNA]</scope>
    <source>
        <strain evidence="2 3">A11</strain>
    </source>
</reference>
<evidence type="ECO:0000313" key="3">
    <source>
        <dbReference type="Proteomes" id="UP000234505"/>
    </source>
</evidence>
<feature type="non-terminal residue" evidence="2">
    <location>
        <position position="1"/>
    </location>
</feature>
<gene>
    <name evidence="2" type="ORF">CWN50_21485</name>
</gene>
<protein>
    <submittedName>
        <fullName evidence="2">Competence protein</fullName>
    </submittedName>
</protein>
<accession>A0A2J4QLS8</accession>
<proteinExistence type="predicted"/>
<feature type="domain" description="TfoX C-terminal" evidence="1">
    <location>
        <begin position="37"/>
        <end position="114"/>
    </location>
</feature>
<sequence length="127" mass="14813">YYHIDEELWRDSKMLFHLSALSLQSARHEKHRQRQSGRLKNLPNISFHMELQLINSGITDELMLRKIGAKEAWLRLRKINKALTVNILYSLQGAIEGVHAATLPTQQRQELENWATEQMRESEGYSG</sequence>
<evidence type="ECO:0000313" key="2">
    <source>
        <dbReference type="EMBL" id="PLL32031.1"/>
    </source>
</evidence>
<evidence type="ECO:0000259" key="1">
    <source>
        <dbReference type="Pfam" id="PF04994"/>
    </source>
</evidence>
<dbReference type="Proteomes" id="UP000234505">
    <property type="component" value="Unassembled WGS sequence"/>
</dbReference>
<dbReference type="InterPro" id="IPR047525">
    <property type="entry name" value="TfoX-like"/>
</dbReference>
<comment type="caution">
    <text evidence="2">The sequence shown here is derived from an EMBL/GenBank/DDBJ whole genome shotgun (WGS) entry which is preliminary data.</text>
</comment>
<dbReference type="Pfam" id="PF04994">
    <property type="entry name" value="TfoX_C"/>
    <property type="match status" value="1"/>
</dbReference>
<dbReference type="Gene3D" id="1.10.150.20">
    <property type="entry name" value="5' to 3' exonuclease, C-terminal subdomain"/>
    <property type="match status" value="1"/>
</dbReference>
<dbReference type="PANTHER" id="PTHR36121">
    <property type="entry name" value="PROTEIN SXY"/>
    <property type="match status" value="1"/>
</dbReference>
<dbReference type="InterPro" id="IPR007077">
    <property type="entry name" value="TfoX_C"/>
</dbReference>